<organism evidence="1 2">
    <name type="scientific">Bradyrhizobium jicamae</name>
    <dbReference type="NCBI Taxonomy" id="280332"/>
    <lineage>
        <taxon>Bacteria</taxon>
        <taxon>Pseudomonadati</taxon>
        <taxon>Pseudomonadota</taxon>
        <taxon>Alphaproteobacteria</taxon>
        <taxon>Hyphomicrobiales</taxon>
        <taxon>Nitrobacteraceae</taxon>
        <taxon>Bradyrhizobium</taxon>
    </lineage>
</organism>
<dbReference type="Pfam" id="PF14175">
    <property type="entry name" value="YaaC"/>
    <property type="match status" value="1"/>
</dbReference>
<reference evidence="2" key="1">
    <citation type="journal article" date="2021" name="ISME J.">
        <title>Evolutionary origin and ecological implication of a unique nif island in free-living Bradyrhizobium lineages.</title>
        <authorList>
            <person name="Tao J."/>
        </authorList>
    </citation>
    <scope>NUCLEOTIDE SEQUENCE [LARGE SCALE GENOMIC DNA]</scope>
    <source>
        <strain evidence="2">SZCCT0434</strain>
    </source>
</reference>
<name>A0ABS5FJ94_9BRAD</name>
<dbReference type="Proteomes" id="UP001315278">
    <property type="component" value="Unassembled WGS sequence"/>
</dbReference>
<evidence type="ECO:0000313" key="1">
    <source>
        <dbReference type="EMBL" id="MBR0796864.1"/>
    </source>
</evidence>
<keyword evidence="2" id="KW-1185">Reference proteome</keyword>
<gene>
    <name evidence="1" type="ORF">JQ615_15820</name>
</gene>
<proteinExistence type="predicted"/>
<protein>
    <submittedName>
        <fullName evidence="1">Uncharacterized protein</fullName>
    </submittedName>
</protein>
<sequence>MTWCLALLAFRDLDTGASLIVPFWAQIRDPIIIHLMTLYALSIVVRYLPLLWHEIEDGGLDHIRALIEHYISVFDNVLPKLAIERITGRRLIAVMPGSLEGPA</sequence>
<dbReference type="RefSeq" id="WP_212493042.1">
    <property type="nucleotide sequence ID" value="NZ_JAFCJH010000014.1"/>
</dbReference>
<dbReference type="EMBL" id="JAFCJH010000014">
    <property type="protein sequence ID" value="MBR0796864.1"/>
    <property type="molecule type" value="Genomic_DNA"/>
</dbReference>
<evidence type="ECO:0000313" key="2">
    <source>
        <dbReference type="Proteomes" id="UP001315278"/>
    </source>
</evidence>
<accession>A0ABS5FJ94</accession>
<comment type="caution">
    <text evidence="1">The sequence shown here is derived from an EMBL/GenBank/DDBJ whole genome shotgun (WGS) entry which is preliminary data.</text>
</comment>
<dbReference type="InterPro" id="IPR026988">
    <property type="entry name" value="YaaC-like"/>
</dbReference>